<evidence type="ECO:0000313" key="2">
    <source>
        <dbReference type="Proteomes" id="UP000007875"/>
    </source>
</evidence>
<evidence type="ECO:0000313" key="1">
    <source>
        <dbReference type="Ensembl" id="ENSCSAVP00000013168.1"/>
    </source>
</evidence>
<keyword evidence="2" id="KW-1185">Reference proteome</keyword>
<dbReference type="Ensembl" id="ENSCSAVT00000013317.1">
    <property type="protein sequence ID" value="ENSCSAVP00000013168.1"/>
    <property type="gene ID" value="ENSCSAVG00000007726.1"/>
</dbReference>
<dbReference type="HOGENOM" id="CLU_1104834_0_0_1"/>
<name>H2Z6F6_CIOSA</name>
<reference evidence="1" key="2">
    <citation type="submission" date="2025-08" db="UniProtKB">
        <authorList>
            <consortium name="Ensembl"/>
        </authorList>
    </citation>
    <scope>IDENTIFICATION</scope>
</reference>
<protein>
    <submittedName>
        <fullName evidence="1">Uncharacterized protein</fullName>
    </submittedName>
</protein>
<sequence length="252" mass="28297">LSKKQVKYLNTWWRERGVTESQDDDIIIDPSSQWELPEGPSTNLSISSYHHPHDDSKWESLTLGRYVIRKRKSGDTRFTILYVSDEKLHSKSLTGNYDRIVHILPQQKITSSSRPPIVCQDGVFYYSSPSCLGKPQLPNLQREASTFHAARPIEATHLQMMPIVFHFDVTIADSSGAITATLWGKQAVDFLNGVTPESFLKNASNCGADVIGELRHLLGKSTWSEFVIKKGGRVAKAGNPLTAYEIVNTRLR</sequence>
<accession>H2Z6F6</accession>
<dbReference type="GeneTree" id="ENSGT00530000069318"/>
<reference evidence="1" key="3">
    <citation type="submission" date="2025-09" db="UniProtKB">
        <authorList>
            <consortium name="Ensembl"/>
        </authorList>
    </citation>
    <scope>IDENTIFICATION</scope>
</reference>
<reference evidence="2" key="1">
    <citation type="submission" date="2003-08" db="EMBL/GenBank/DDBJ databases">
        <authorList>
            <person name="Birren B."/>
            <person name="Nusbaum C."/>
            <person name="Abebe A."/>
            <person name="Abouelleil A."/>
            <person name="Adekoya E."/>
            <person name="Ait-zahra M."/>
            <person name="Allen N."/>
            <person name="Allen T."/>
            <person name="An P."/>
            <person name="Anderson M."/>
            <person name="Anderson S."/>
            <person name="Arachchi H."/>
            <person name="Armbruster J."/>
            <person name="Bachantsang P."/>
            <person name="Baldwin J."/>
            <person name="Barry A."/>
            <person name="Bayul T."/>
            <person name="Blitshsteyn B."/>
            <person name="Bloom T."/>
            <person name="Blye J."/>
            <person name="Boguslavskiy L."/>
            <person name="Borowsky M."/>
            <person name="Boukhgalter B."/>
            <person name="Brunache A."/>
            <person name="Butler J."/>
            <person name="Calixte N."/>
            <person name="Calvo S."/>
            <person name="Camarata J."/>
            <person name="Campo K."/>
            <person name="Chang J."/>
            <person name="Cheshatsang Y."/>
            <person name="Citroen M."/>
            <person name="Collymore A."/>
            <person name="Considine T."/>
            <person name="Cook A."/>
            <person name="Cooke P."/>
            <person name="Corum B."/>
            <person name="Cuomo C."/>
            <person name="David R."/>
            <person name="Dawoe T."/>
            <person name="Degray S."/>
            <person name="Dodge S."/>
            <person name="Dooley K."/>
            <person name="Dorje P."/>
            <person name="Dorjee K."/>
            <person name="Dorris L."/>
            <person name="Duffey N."/>
            <person name="Dupes A."/>
            <person name="Elkins T."/>
            <person name="Engels R."/>
            <person name="Erickson J."/>
            <person name="Farina A."/>
            <person name="Faro S."/>
            <person name="Ferreira P."/>
            <person name="Fischer H."/>
            <person name="Fitzgerald M."/>
            <person name="Foley K."/>
            <person name="Gage D."/>
            <person name="Galagan J."/>
            <person name="Gearin G."/>
            <person name="Gnerre S."/>
            <person name="Gnirke A."/>
            <person name="Goyette A."/>
            <person name="Graham J."/>
            <person name="Grandbois E."/>
            <person name="Gyaltsen K."/>
            <person name="Hafez N."/>
            <person name="Hagopian D."/>
            <person name="Hagos B."/>
            <person name="Hall J."/>
            <person name="Hatcher B."/>
            <person name="Heller A."/>
            <person name="Higgins H."/>
            <person name="Honan T."/>
            <person name="Horn A."/>
            <person name="Houde N."/>
            <person name="Hughes L."/>
            <person name="Hulme W."/>
            <person name="Husby E."/>
            <person name="Iliev I."/>
            <person name="Jaffe D."/>
            <person name="Jones C."/>
            <person name="Kamal M."/>
            <person name="Kamat A."/>
            <person name="Kamvysselis M."/>
            <person name="Karlsson E."/>
            <person name="Kells C."/>
            <person name="Kieu A."/>
            <person name="Kisner P."/>
            <person name="Kodira C."/>
            <person name="Kulbokas E."/>
            <person name="Labutti K."/>
            <person name="Lama D."/>
            <person name="Landers T."/>
            <person name="Leger J."/>
            <person name="Levine S."/>
            <person name="Lewis D."/>
            <person name="Lewis T."/>
            <person name="Lindblad-toh K."/>
            <person name="Liu X."/>
            <person name="Lokyitsang T."/>
            <person name="Lokyitsang Y."/>
            <person name="Lucien O."/>
            <person name="Lui A."/>
            <person name="Ma L.J."/>
            <person name="Mabbitt R."/>
            <person name="Macdonald J."/>
            <person name="Maclean C."/>
            <person name="Major J."/>
            <person name="Manning J."/>
            <person name="Marabella R."/>
            <person name="Maru K."/>
            <person name="Matthews C."/>
            <person name="Mauceli E."/>
            <person name="Mccarthy M."/>
            <person name="Mcdonough S."/>
            <person name="Mcghee T."/>
            <person name="Meldrim J."/>
            <person name="Meneus L."/>
            <person name="Mesirov J."/>
            <person name="Mihalev A."/>
            <person name="Mihova T."/>
            <person name="Mikkelsen T."/>
            <person name="Mlenga V."/>
            <person name="Moru K."/>
            <person name="Mozes J."/>
            <person name="Mulrain L."/>
            <person name="Munson G."/>
            <person name="Naylor J."/>
            <person name="Newes C."/>
            <person name="Nguyen C."/>
            <person name="Nguyen N."/>
            <person name="Nguyen T."/>
            <person name="Nicol R."/>
            <person name="Nielsen C."/>
            <person name="Nizzari M."/>
            <person name="Norbu C."/>
            <person name="Norbu N."/>
            <person name="O'donnell P."/>
            <person name="Okoawo O."/>
            <person name="O'leary S."/>
            <person name="Omotosho B."/>
            <person name="O'neill K."/>
            <person name="Osman S."/>
            <person name="Parker S."/>
            <person name="Perrin D."/>
            <person name="Phunkhang P."/>
            <person name="Piqani B."/>
            <person name="Purcell S."/>
            <person name="Rachupka T."/>
            <person name="Ramasamy U."/>
            <person name="Rameau R."/>
            <person name="Ray V."/>
            <person name="Raymond C."/>
            <person name="Retta R."/>
            <person name="Richardson S."/>
            <person name="Rise C."/>
            <person name="Rodriguez J."/>
            <person name="Rogers J."/>
            <person name="Rogov P."/>
            <person name="Rutman M."/>
            <person name="Schupbach R."/>
            <person name="Seaman C."/>
            <person name="Settipalli S."/>
            <person name="Sharpe T."/>
            <person name="Sheridan J."/>
            <person name="Sherpa N."/>
            <person name="Shi J."/>
            <person name="Smirnov S."/>
            <person name="Smith C."/>
            <person name="Sougnez C."/>
            <person name="Spencer B."/>
            <person name="Stalker J."/>
            <person name="Stange-thomann N."/>
            <person name="Stavropoulos S."/>
            <person name="Stetson K."/>
            <person name="Stone C."/>
            <person name="Stone S."/>
            <person name="Stubbs M."/>
            <person name="Talamas J."/>
            <person name="Tchuinga P."/>
            <person name="Tenzing P."/>
            <person name="Tesfaye S."/>
            <person name="Theodore J."/>
            <person name="Thoulutsang Y."/>
            <person name="Topham K."/>
            <person name="Towey S."/>
            <person name="Tsamla T."/>
            <person name="Tsomo N."/>
            <person name="Vallee D."/>
            <person name="Vassiliev H."/>
            <person name="Venkataraman V."/>
            <person name="Vinson J."/>
            <person name="Vo A."/>
            <person name="Wade C."/>
            <person name="Wang S."/>
            <person name="Wangchuk T."/>
            <person name="Wangdi T."/>
            <person name="Whittaker C."/>
            <person name="Wilkinson J."/>
            <person name="Wu Y."/>
            <person name="Wyman D."/>
            <person name="Yadav S."/>
            <person name="Yang S."/>
            <person name="Yang X."/>
            <person name="Yeager S."/>
            <person name="Yee E."/>
            <person name="Young G."/>
            <person name="Zainoun J."/>
            <person name="Zembeck L."/>
            <person name="Zimmer A."/>
            <person name="Zody M."/>
            <person name="Lander E."/>
        </authorList>
    </citation>
    <scope>NUCLEOTIDE SEQUENCE [LARGE SCALE GENOMIC DNA]</scope>
</reference>
<dbReference type="Proteomes" id="UP000007875">
    <property type="component" value="Unassembled WGS sequence"/>
</dbReference>
<dbReference type="InParanoid" id="H2Z6F6"/>
<organism evidence="1 2">
    <name type="scientific">Ciona savignyi</name>
    <name type="common">Pacific transparent sea squirt</name>
    <dbReference type="NCBI Taxonomy" id="51511"/>
    <lineage>
        <taxon>Eukaryota</taxon>
        <taxon>Metazoa</taxon>
        <taxon>Chordata</taxon>
        <taxon>Tunicata</taxon>
        <taxon>Ascidiacea</taxon>
        <taxon>Phlebobranchia</taxon>
        <taxon>Cionidae</taxon>
        <taxon>Ciona</taxon>
    </lineage>
</organism>
<dbReference type="AlphaFoldDB" id="H2Z6F6"/>
<proteinExistence type="predicted"/>